<feature type="chain" id="PRO_5041313607" description="DUF481 domain-containing protein" evidence="1">
    <location>
        <begin position="22"/>
        <end position="258"/>
    </location>
</feature>
<feature type="signal peptide" evidence="1">
    <location>
        <begin position="1"/>
        <end position="21"/>
    </location>
</feature>
<keyword evidence="3" id="KW-1185">Reference proteome</keyword>
<evidence type="ECO:0000256" key="1">
    <source>
        <dbReference type="SAM" id="SignalP"/>
    </source>
</evidence>
<proteinExistence type="predicted"/>
<organism evidence="2 3">
    <name type="scientific">Planctobacterium marinum</name>
    <dbReference type="NCBI Taxonomy" id="1631968"/>
    <lineage>
        <taxon>Bacteria</taxon>
        <taxon>Pseudomonadati</taxon>
        <taxon>Pseudomonadota</taxon>
        <taxon>Gammaproteobacteria</taxon>
        <taxon>Alteromonadales</taxon>
        <taxon>Alteromonadaceae</taxon>
        <taxon>Planctobacterium</taxon>
    </lineage>
</organism>
<dbReference type="Proteomes" id="UP001333710">
    <property type="component" value="Chromosome"/>
</dbReference>
<dbReference type="InterPro" id="IPR007433">
    <property type="entry name" value="DUF481"/>
</dbReference>
<dbReference type="KEGG" id="pmaw:MACH26_13430"/>
<reference evidence="2" key="1">
    <citation type="submission" date="2023-01" db="EMBL/GenBank/DDBJ databases">
        <title>Complete genome sequence of Planctobacterium marinum strain Dej080120_11.</title>
        <authorList>
            <person name="Ueki S."/>
            <person name="Maruyama F."/>
        </authorList>
    </citation>
    <scope>NUCLEOTIDE SEQUENCE</scope>
    <source>
        <strain evidence="2">Dej080120_11</strain>
    </source>
</reference>
<gene>
    <name evidence="2" type="ORF">MACH26_13430</name>
</gene>
<accession>A0AA48KR74</accession>
<dbReference type="Pfam" id="PF04338">
    <property type="entry name" value="DUF481"/>
    <property type="match status" value="1"/>
</dbReference>
<evidence type="ECO:0000313" key="3">
    <source>
        <dbReference type="Proteomes" id="UP001333710"/>
    </source>
</evidence>
<evidence type="ECO:0000313" key="2">
    <source>
        <dbReference type="EMBL" id="BDX05822.1"/>
    </source>
</evidence>
<evidence type="ECO:0008006" key="4">
    <source>
        <dbReference type="Google" id="ProtNLM"/>
    </source>
</evidence>
<dbReference type="AlphaFoldDB" id="A0AA48KR74"/>
<keyword evidence="1" id="KW-0732">Signal</keyword>
<sequence>MKITNFAFTIFLSVLSGSVGASGSVSEEEQKDFTLEGEFGSIFSGGNTQTTSFKGSLRSHHEMQDWSNDYVIEALYRQDDVMLVDDATGEEYEETQTTAQRFFISSQANYKLTDPDNRLFAFASYEDARFSSFEYQATIAAGWSSQWFKKPNSHFTYSIGPGYAFQELQEGEDASGMILRGQLDYGWKISKNANIKQILSTEIGSLNTKSRSESSVSAKINGSMSMKVSVILNHNTEVEEGAENLDTETAVTLVYNFF</sequence>
<dbReference type="RefSeq" id="WP_338291818.1">
    <property type="nucleotide sequence ID" value="NZ_AP027272.1"/>
</dbReference>
<dbReference type="EMBL" id="AP027272">
    <property type="protein sequence ID" value="BDX05822.1"/>
    <property type="molecule type" value="Genomic_DNA"/>
</dbReference>
<name>A0AA48KR74_9ALTE</name>
<protein>
    <recommendedName>
        <fullName evidence="4">DUF481 domain-containing protein</fullName>
    </recommendedName>
</protein>